<keyword evidence="3" id="KW-1185">Reference proteome</keyword>
<dbReference type="OrthoDB" id="10055694at2759"/>
<feature type="compositionally biased region" description="Basic residues" evidence="1">
    <location>
        <begin position="143"/>
        <end position="161"/>
    </location>
</feature>
<feature type="compositionally biased region" description="Basic residues" evidence="1">
    <location>
        <begin position="189"/>
        <end position="207"/>
    </location>
</feature>
<sequence length="268" mass="31574">MTKQPTGKILLKNVIRHTDAHNKIQEEMEMWKMRDWEIQMSHDKHLSDTVCVRGHMHCDRLPDQSRDLSRSKERVSEHDDRETRYWSRKLYEFEANDPDRWGHSGFKELYPEEFESDSEKNSATEKTGRHKVKRSKSDMKASLSKRSKKSTRKKKKKKKKKKDEGERRKKAQCLSGDDSSDDSSATKDKQRRKRTKSRHKNKKAAKIKGRDEDSSSEDSDDEVEKERRAHSQKKRKPNCHTDSEPDSKKKRRKWKAAGEESSDDSSAD</sequence>
<dbReference type="FunCoup" id="A0A3Q3MU64">
    <property type="interactions" value="362"/>
</dbReference>
<dbReference type="Pfam" id="PF15692">
    <property type="entry name" value="NKAP"/>
    <property type="match status" value="1"/>
</dbReference>
<dbReference type="InterPro" id="IPR043407">
    <property type="entry name" value="Nkap_D1"/>
</dbReference>
<accession>A0A3Q3MU64</accession>
<dbReference type="RefSeq" id="XP_026154990.1">
    <property type="nucleotide sequence ID" value="XM_026299205.1"/>
</dbReference>
<feature type="region of interest" description="Disordered" evidence="1">
    <location>
        <begin position="59"/>
        <end position="79"/>
    </location>
</feature>
<evidence type="ECO:0000256" key="1">
    <source>
        <dbReference type="SAM" id="MobiDB-lite"/>
    </source>
</evidence>
<feature type="compositionally biased region" description="Basic and acidic residues" evidence="1">
    <location>
        <begin position="117"/>
        <end position="127"/>
    </location>
</feature>
<reference evidence="2" key="2">
    <citation type="submission" date="2025-09" db="UniProtKB">
        <authorList>
            <consortium name="Ensembl"/>
        </authorList>
    </citation>
    <scope>IDENTIFICATION</scope>
</reference>
<proteinExistence type="predicted"/>
<dbReference type="GeneID" id="113125626"/>
<name>A0A3Q3MU64_9TELE</name>
<dbReference type="AlphaFoldDB" id="A0A3Q3MU64"/>
<organism evidence="2 3">
    <name type="scientific">Mastacembelus armatus</name>
    <name type="common">zig-zag eel</name>
    <dbReference type="NCBI Taxonomy" id="205130"/>
    <lineage>
        <taxon>Eukaryota</taxon>
        <taxon>Metazoa</taxon>
        <taxon>Chordata</taxon>
        <taxon>Craniata</taxon>
        <taxon>Vertebrata</taxon>
        <taxon>Euteleostomi</taxon>
        <taxon>Actinopterygii</taxon>
        <taxon>Neopterygii</taxon>
        <taxon>Teleostei</taxon>
        <taxon>Neoteleostei</taxon>
        <taxon>Acanthomorphata</taxon>
        <taxon>Anabantaria</taxon>
        <taxon>Synbranchiformes</taxon>
        <taxon>Mastacembelidae</taxon>
        <taxon>Mastacembelus</taxon>
    </lineage>
</organism>
<evidence type="ECO:0000313" key="3">
    <source>
        <dbReference type="Proteomes" id="UP000261640"/>
    </source>
</evidence>
<reference evidence="2" key="1">
    <citation type="submission" date="2025-08" db="UniProtKB">
        <authorList>
            <consortium name="Ensembl"/>
        </authorList>
    </citation>
    <scope>IDENTIFICATION</scope>
</reference>
<dbReference type="InParanoid" id="A0A3Q3MU64"/>
<dbReference type="Ensembl" id="ENSMAMT00000027016.2">
    <property type="protein sequence ID" value="ENSMAMP00000026341.1"/>
    <property type="gene ID" value="ENSMAMG00000017696.2"/>
</dbReference>
<evidence type="ECO:0000313" key="2">
    <source>
        <dbReference type="Ensembl" id="ENSMAMP00000026341.1"/>
    </source>
</evidence>
<dbReference type="GeneTree" id="ENSGT00940000167059"/>
<dbReference type="PANTHER" id="PTHR46940:SF1">
    <property type="entry name" value="NKAP DOMAIN CONTAINING 1"/>
    <property type="match status" value="1"/>
</dbReference>
<dbReference type="PANTHER" id="PTHR46940">
    <property type="entry name" value="NKAP DOMAIN-CONTAINING 1"/>
    <property type="match status" value="1"/>
</dbReference>
<feature type="compositionally biased region" description="Acidic residues" evidence="1">
    <location>
        <begin position="214"/>
        <end position="223"/>
    </location>
</feature>
<dbReference type="Proteomes" id="UP000261640">
    <property type="component" value="Unplaced"/>
</dbReference>
<dbReference type="CTD" id="55216"/>
<protein>
    <submittedName>
        <fullName evidence="2">NKAP domain containing 1</fullName>
    </submittedName>
</protein>
<feature type="region of interest" description="Disordered" evidence="1">
    <location>
        <begin position="112"/>
        <end position="268"/>
    </location>
</feature>